<dbReference type="GO" id="GO:0005739">
    <property type="term" value="C:mitochondrion"/>
    <property type="evidence" value="ECO:0007669"/>
    <property type="project" value="UniProtKB-SubCell"/>
</dbReference>
<dbReference type="InterPro" id="IPR002908">
    <property type="entry name" value="Frataxin/CyaY"/>
</dbReference>
<proteinExistence type="inferred from homology"/>
<comment type="catalytic activity">
    <reaction evidence="12">
        <text>4 Fe(2+) + O2 + 4 H(+) = 4 Fe(3+) + 2 H2O</text>
        <dbReference type="Rhea" id="RHEA:11148"/>
        <dbReference type="ChEBI" id="CHEBI:15377"/>
        <dbReference type="ChEBI" id="CHEBI:15378"/>
        <dbReference type="ChEBI" id="CHEBI:15379"/>
        <dbReference type="ChEBI" id="CHEBI:29033"/>
        <dbReference type="ChEBI" id="CHEBI:29034"/>
        <dbReference type="EC" id="1.16.3.1"/>
    </reaction>
</comment>
<dbReference type="PANTHER" id="PTHR16821">
    <property type="entry name" value="FRATAXIN"/>
    <property type="match status" value="1"/>
</dbReference>
<dbReference type="EC" id="1.16.3.1" evidence="3"/>
<dbReference type="InterPro" id="IPR017789">
    <property type="entry name" value="Frataxin"/>
</dbReference>
<keyword evidence="6" id="KW-0410">Iron transport</keyword>
<evidence type="ECO:0000256" key="7">
    <source>
        <dbReference type="ARBA" id="ARBA00022946"/>
    </source>
</evidence>
<dbReference type="OrthoDB" id="1897642at2759"/>
<evidence type="ECO:0000256" key="8">
    <source>
        <dbReference type="ARBA" id="ARBA00023002"/>
    </source>
</evidence>
<evidence type="ECO:0000313" key="14">
    <source>
        <dbReference type="EMBL" id="OSD06010.1"/>
    </source>
</evidence>
<name>A0A1Y2IXZ2_TRAC3</name>
<keyword evidence="10" id="KW-0406">Ion transport</keyword>
<keyword evidence="7" id="KW-0809">Transit peptide</keyword>
<evidence type="ECO:0000256" key="11">
    <source>
        <dbReference type="ARBA" id="ARBA00023128"/>
    </source>
</evidence>
<evidence type="ECO:0000256" key="10">
    <source>
        <dbReference type="ARBA" id="ARBA00023065"/>
    </source>
</evidence>
<dbReference type="PANTHER" id="PTHR16821:SF2">
    <property type="entry name" value="FRATAXIN, MITOCHONDRIAL"/>
    <property type="match status" value="1"/>
</dbReference>
<dbReference type="Gene3D" id="3.30.920.10">
    <property type="entry name" value="Frataxin/CyaY"/>
    <property type="match status" value="1"/>
</dbReference>
<dbReference type="CDD" id="cd00503">
    <property type="entry name" value="Frataxin"/>
    <property type="match status" value="1"/>
</dbReference>
<evidence type="ECO:0000256" key="9">
    <source>
        <dbReference type="ARBA" id="ARBA00023004"/>
    </source>
</evidence>
<protein>
    <recommendedName>
        <fullName evidence="3">ferroxidase</fullName>
        <ecNumber evidence="3">1.16.3.1</ecNumber>
    </recommendedName>
</protein>
<comment type="subcellular location">
    <subcellularLocation>
        <location evidence="1">Mitochondrion</location>
    </subcellularLocation>
</comment>
<evidence type="ECO:0000256" key="13">
    <source>
        <dbReference type="SAM" id="MobiDB-lite"/>
    </source>
</evidence>
<feature type="region of interest" description="Disordered" evidence="13">
    <location>
        <begin position="38"/>
        <end position="58"/>
    </location>
</feature>
<dbReference type="Pfam" id="PF01491">
    <property type="entry name" value="Frataxin_Cyay"/>
    <property type="match status" value="1"/>
</dbReference>
<evidence type="ECO:0000256" key="6">
    <source>
        <dbReference type="ARBA" id="ARBA00022496"/>
    </source>
</evidence>
<dbReference type="Proteomes" id="UP000193067">
    <property type="component" value="Unassembled WGS sequence"/>
</dbReference>
<dbReference type="GO" id="GO:0006826">
    <property type="term" value="P:iron ion transport"/>
    <property type="evidence" value="ECO:0007669"/>
    <property type="project" value="UniProtKB-KW"/>
</dbReference>
<dbReference type="SUPFAM" id="SSF55387">
    <property type="entry name" value="Frataxin/Nqo15-like"/>
    <property type="match status" value="1"/>
</dbReference>
<evidence type="ECO:0000256" key="5">
    <source>
        <dbReference type="ARBA" id="ARBA00022448"/>
    </source>
</evidence>
<feature type="compositionally biased region" description="Polar residues" evidence="13">
    <location>
        <begin position="38"/>
        <end position="49"/>
    </location>
</feature>
<dbReference type="NCBIfam" id="TIGR03422">
    <property type="entry name" value="mito_frataxin"/>
    <property type="match status" value="1"/>
</dbReference>
<evidence type="ECO:0000313" key="15">
    <source>
        <dbReference type="Proteomes" id="UP000193067"/>
    </source>
</evidence>
<sequence length="185" mass="20526">MLASKRFARLTARSLRAARPTPLAGASRALHCLSHVQRTSASSSQTGSQRRFLATPPPQLQQSDLPVHLYHQYADATMDRMLESLENLLDEVGESEYEVEYSSGVLTLKLGSHGTYVINKQPPNKQIWLSSPFSGPKRYDYVKEQDEWIYTRDGSSLNGLLNEELSNALGRTVDLGLSEVSSQAS</sequence>
<dbReference type="GO" id="GO:0008199">
    <property type="term" value="F:ferric iron binding"/>
    <property type="evidence" value="ECO:0007669"/>
    <property type="project" value="InterPro"/>
</dbReference>
<dbReference type="GO" id="GO:0034986">
    <property type="term" value="F:iron chaperone activity"/>
    <property type="evidence" value="ECO:0007669"/>
    <property type="project" value="TreeGrafter"/>
</dbReference>
<evidence type="ECO:0000256" key="2">
    <source>
        <dbReference type="ARBA" id="ARBA00008183"/>
    </source>
</evidence>
<keyword evidence="8" id="KW-0560">Oxidoreductase</keyword>
<dbReference type="PROSITE" id="PS01344">
    <property type="entry name" value="FRATAXIN_1"/>
    <property type="match status" value="1"/>
</dbReference>
<evidence type="ECO:0000256" key="1">
    <source>
        <dbReference type="ARBA" id="ARBA00004173"/>
    </source>
</evidence>
<evidence type="ECO:0000256" key="3">
    <source>
        <dbReference type="ARBA" id="ARBA00013107"/>
    </source>
</evidence>
<dbReference type="STRING" id="1353009.A0A1Y2IXZ2"/>
<dbReference type="GO" id="GO:0051537">
    <property type="term" value="F:2 iron, 2 sulfur cluster binding"/>
    <property type="evidence" value="ECO:0007669"/>
    <property type="project" value="TreeGrafter"/>
</dbReference>
<organism evidence="14 15">
    <name type="scientific">Trametes coccinea (strain BRFM310)</name>
    <name type="common">Pycnoporus coccineus</name>
    <dbReference type="NCBI Taxonomy" id="1353009"/>
    <lineage>
        <taxon>Eukaryota</taxon>
        <taxon>Fungi</taxon>
        <taxon>Dikarya</taxon>
        <taxon>Basidiomycota</taxon>
        <taxon>Agaricomycotina</taxon>
        <taxon>Agaricomycetes</taxon>
        <taxon>Polyporales</taxon>
        <taxon>Polyporaceae</taxon>
        <taxon>Trametes</taxon>
    </lineage>
</organism>
<dbReference type="GO" id="GO:0008198">
    <property type="term" value="F:ferrous iron binding"/>
    <property type="evidence" value="ECO:0007669"/>
    <property type="project" value="TreeGrafter"/>
</dbReference>
<gene>
    <name evidence="14" type="ORF">PYCCODRAFT_1431830</name>
</gene>
<comment type="similarity">
    <text evidence="2">Belongs to the frataxin family.</text>
</comment>
<dbReference type="EMBL" id="KZ084091">
    <property type="protein sequence ID" value="OSD06010.1"/>
    <property type="molecule type" value="Genomic_DNA"/>
</dbReference>
<evidence type="ECO:0000256" key="4">
    <source>
        <dbReference type="ARBA" id="ARBA00022434"/>
    </source>
</evidence>
<keyword evidence="9" id="KW-0408">Iron</keyword>
<keyword evidence="5" id="KW-0813">Transport</keyword>
<dbReference type="GO" id="GO:0006879">
    <property type="term" value="P:intracellular iron ion homeostasis"/>
    <property type="evidence" value="ECO:0007669"/>
    <property type="project" value="UniProtKB-KW"/>
</dbReference>
<dbReference type="GO" id="GO:0004322">
    <property type="term" value="F:ferroxidase activity"/>
    <property type="evidence" value="ECO:0007669"/>
    <property type="project" value="UniProtKB-EC"/>
</dbReference>
<dbReference type="PROSITE" id="PS50810">
    <property type="entry name" value="FRATAXIN_2"/>
    <property type="match status" value="1"/>
</dbReference>
<keyword evidence="11" id="KW-0496">Mitochondrion</keyword>
<dbReference type="SMART" id="SM01219">
    <property type="entry name" value="Frataxin_Cyay"/>
    <property type="match status" value="1"/>
</dbReference>
<dbReference type="NCBIfam" id="TIGR03421">
    <property type="entry name" value="FeS_CyaY"/>
    <property type="match status" value="1"/>
</dbReference>
<keyword evidence="4" id="KW-0409">Iron storage</keyword>
<evidence type="ECO:0000256" key="12">
    <source>
        <dbReference type="ARBA" id="ARBA00047990"/>
    </source>
</evidence>
<dbReference type="GO" id="GO:0016226">
    <property type="term" value="P:iron-sulfur cluster assembly"/>
    <property type="evidence" value="ECO:0007669"/>
    <property type="project" value="InterPro"/>
</dbReference>
<accession>A0A1Y2IXZ2</accession>
<dbReference type="InterPro" id="IPR020895">
    <property type="entry name" value="Frataxin_CS"/>
</dbReference>
<keyword evidence="15" id="KW-1185">Reference proteome</keyword>
<dbReference type="InterPro" id="IPR036524">
    <property type="entry name" value="Frataxin/CyaY_sf"/>
</dbReference>
<dbReference type="PRINTS" id="PR00904">
    <property type="entry name" value="FRATAXIN"/>
</dbReference>
<dbReference type="AlphaFoldDB" id="A0A1Y2IXZ2"/>
<reference evidence="14 15" key="1">
    <citation type="journal article" date="2015" name="Biotechnol. Biofuels">
        <title>Enhanced degradation of softwood versus hardwood by the white-rot fungus Pycnoporus coccineus.</title>
        <authorList>
            <person name="Couturier M."/>
            <person name="Navarro D."/>
            <person name="Chevret D."/>
            <person name="Henrissat B."/>
            <person name="Piumi F."/>
            <person name="Ruiz-Duenas F.J."/>
            <person name="Martinez A.T."/>
            <person name="Grigoriev I.V."/>
            <person name="Riley R."/>
            <person name="Lipzen A."/>
            <person name="Berrin J.G."/>
            <person name="Master E.R."/>
            <person name="Rosso M.N."/>
        </authorList>
    </citation>
    <scope>NUCLEOTIDE SEQUENCE [LARGE SCALE GENOMIC DNA]</scope>
    <source>
        <strain evidence="14 15">BRFM310</strain>
    </source>
</reference>